<proteinExistence type="predicted"/>
<dbReference type="Proteomes" id="UP001154114">
    <property type="component" value="Chromosome 7"/>
</dbReference>
<organism evidence="1 2">
    <name type="scientific">Chrysodeixis includens</name>
    <name type="common">Soybean looper</name>
    <name type="synonym">Pseudoplusia includens</name>
    <dbReference type="NCBI Taxonomy" id="689277"/>
    <lineage>
        <taxon>Eukaryota</taxon>
        <taxon>Metazoa</taxon>
        <taxon>Ecdysozoa</taxon>
        <taxon>Arthropoda</taxon>
        <taxon>Hexapoda</taxon>
        <taxon>Insecta</taxon>
        <taxon>Pterygota</taxon>
        <taxon>Neoptera</taxon>
        <taxon>Endopterygota</taxon>
        <taxon>Lepidoptera</taxon>
        <taxon>Glossata</taxon>
        <taxon>Ditrysia</taxon>
        <taxon>Noctuoidea</taxon>
        <taxon>Noctuidae</taxon>
        <taxon>Plusiinae</taxon>
        <taxon>Chrysodeixis</taxon>
    </lineage>
</organism>
<evidence type="ECO:0000313" key="2">
    <source>
        <dbReference type="Proteomes" id="UP001154114"/>
    </source>
</evidence>
<dbReference type="EMBL" id="LR824010">
    <property type="protein sequence ID" value="CAD0197672.1"/>
    <property type="molecule type" value="Genomic_DNA"/>
</dbReference>
<reference evidence="1" key="1">
    <citation type="submission" date="2021-12" db="EMBL/GenBank/DDBJ databases">
        <authorList>
            <person name="King R."/>
        </authorList>
    </citation>
    <scope>NUCLEOTIDE SEQUENCE</scope>
</reference>
<gene>
    <name evidence="1" type="ORF">CINC_LOCUS11952</name>
</gene>
<dbReference type="AlphaFoldDB" id="A0A9N8PXK5"/>
<name>A0A9N8PXK5_CHRIL</name>
<dbReference type="OrthoDB" id="7166101at2759"/>
<accession>A0A9N8PXK5</accession>
<sequence length="145" mass="15580">MAERTTMGWPFSNLSPSFTLIVSIVPSNGAPTWLSSPFRAFGWTFNSLVAFSSLTNKDRSCPFSSKNTSLSPVVVSSSDTAIVLMSNVFPRSIFTSIVSPIFGPTRKVLVSKCLMGPNLSRMRKNSFATCGYIAADITSCSDTSG</sequence>
<keyword evidence="2" id="KW-1185">Reference proteome</keyword>
<protein>
    <submittedName>
        <fullName evidence="1">Uncharacterized protein</fullName>
    </submittedName>
</protein>
<evidence type="ECO:0000313" key="1">
    <source>
        <dbReference type="EMBL" id="CAD0197672.1"/>
    </source>
</evidence>